<feature type="region of interest" description="Disordered" evidence="2">
    <location>
        <begin position="1"/>
        <end position="21"/>
    </location>
</feature>
<dbReference type="EMBL" id="CP136890">
    <property type="protein sequence ID" value="WOK95009.1"/>
    <property type="molecule type" value="Genomic_DNA"/>
</dbReference>
<accession>A0AAQ3JU33</accession>
<reference evidence="3 4" key="1">
    <citation type="submission" date="2023-10" db="EMBL/GenBank/DDBJ databases">
        <title>Chromosome-scale genome assembly provides insights into flower coloration mechanisms of Canna indica.</title>
        <authorList>
            <person name="Li C."/>
        </authorList>
    </citation>
    <scope>NUCLEOTIDE SEQUENCE [LARGE SCALE GENOMIC DNA]</scope>
    <source>
        <tissue evidence="3">Flower</tissue>
    </source>
</reference>
<evidence type="ECO:0000313" key="3">
    <source>
        <dbReference type="EMBL" id="WOK95009.1"/>
    </source>
</evidence>
<evidence type="ECO:0000256" key="2">
    <source>
        <dbReference type="SAM" id="MobiDB-lite"/>
    </source>
</evidence>
<evidence type="ECO:0000313" key="4">
    <source>
        <dbReference type="Proteomes" id="UP001327560"/>
    </source>
</evidence>
<keyword evidence="1" id="KW-0175">Coiled coil</keyword>
<name>A0AAQ3JU33_9LILI</name>
<proteinExistence type="predicted"/>
<sequence>MEGTTLKVGENNGDEEGDIARRNLRLERASRALQKPKKPLDPLGKASSGSFLWKKKADLGDNLIIFEVAVKCPHQNSLIGGKNLISSNLNSACGRIGHLANFCTPKQPENTIGSNETSHSNQASKVPVEVNMNADTKDEIFGPWQIINKKKKSQVRRYENQDNSAKNKFEVLKELKEQNSNMEEDNLAPGFKATKSLLSLVIEKEVDLGHIKAFKYRGLTERRCFNGKGSGCVSLVYKILAEIKSVCKLEKFFKANEGSNKGSLNASRFNANLYENLADPSKDSISSTNVFCDVSWFNGKVGLDFCFQNSSKVFVVIGLQCSFTPGCLSAELMAIWVSLINVELLNIKHLKIFSDCKVAFDILNGMLKPPWGAKCLVKDILNLAAELDVVS</sequence>
<protein>
    <submittedName>
        <fullName evidence="3">Uncharacterized protein</fullName>
    </submittedName>
</protein>
<feature type="coiled-coil region" evidence="1">
    <location>
        <begin position="148"/>
        <end position="185"/>
    </location>
</feature>
<gene>
    <name evidence="3" type="ORF">Cni_G03714</name>
</gene>
<dbReference type="AlphaFoldDB" id="A0AAQ3JU33"/>
<dbReference type="Proteomes" id="UP001327560">
    <property type="component" value="Chromosome 1"/>
</dbReference>
<keyword evidence="4" id="KW-1185">Reference proteome</keyword>
<organism evidence="3 4">
    <name type="scientific">Canna indica</name>
    <name type="common">Indian-shot</name>
    <dbReference type="NCBI Taxonomy" id="4628"/>
    <lineage>
        <taxon>Eukaryota</taxon>
        <taxon>Viridiplantae</taxon>
        <taxon>Streptophyta</taxon>
        <taxon>Embryophyta</taxon>
        <taxon>Tracheophyta</taxon>
        <taxon>Spermatophyta</taxon>
        <taxon>Magnoliopsida</taxon>
        <taxon>Liliopsida</taxon>
        <taxon>Zingiberales</taxon>
        <taxon>Cannaceae</taxon>
        <taxon>Canna</taxon>
    </lineage>
</organism>
<evidence type="ECO:0000256" key="1">
    <source>
        <dbReference type="SAM" id="Coils"/>
    </source>
</evidence>